<feature type="region of interest" description="Disordered" evidence="1">
    <location>
        <begin position="225"/>
        <end position="244"/>
    </location>
</feature>
<feature type="region of interest" description="Disordered" evidence="1">
    <location>
        <begin position="347"/>
        <end position="439"/>
    </location>
</feature>
<dbReference type="OrthoDB" id="3070163at2759"/>
<feature type="compositionally biased region" description="Basic residues" evidence="1">
    <location>
        <begin position="32"/>
        <end position="42"/>
    </location>
</feature>
<organism evidence="2 3">
    <name type="scientific">Ephemerocybe angulata</name>
    <dbReference type="NCBI Taxonomy" id="980116"/>
    <lineage>
        <taxon>Eukaryota</taxon>
        <taxon>Fungi</taxon>
        <taxon>Dikarya</taxon>
        <taxon>Basidiomycota</taxon>
        <taxon>Agaricomycotina</taxon>
        <taxon>Agaricomycetes</taxon>
        <taxon>Agaricomycetidae</taxon>
        <taxon>Agaricales</taxon>
        <taxon>Agaricineae</taxon>
        <taxon>Psathyrellaceae</taxon>
        <taxon>Ephemerocybe</taxon>
    </lineage>
</organism>
<feature type="region of interest" description="Disordered" evidence="1">
    <location>
        <begin position="1"/>
        <end position="133"/>
    </location>
</feature>
<feature type="compositionally biased region" description="Low complexity" evidence="1">
    <location>
        <begin position="44"/>
        <end position="55"/>
    </location>
</feature>
<feature type="region of interest" description="Disordered" evidence="1">
    <location>
        <begin position="167"/>
        <end position="196"/>
    </location>
</feature>
<feature type="compositionally biased region" description="Low complexity" evidence="1">
    <location>
        <begin position="405"/>
        <end position="423"/>
    </location>
</feature>
<gene>
    <name evidence="2" type="ORF">DFP72DRAFT_1134334</name>
</gene>
<evidence type="ECO:0000313" key="2">
    <source>
        <dbReference type="EMBL" id="KAF6751997.1"/>
    </source>
</evidence>
<evidence type="ECO:0000256" key="1">
    <source>
        <dbReference type="SAM" id="MobiDB-lite"/>
    </source>
</evidence>
<feature type="compositionally biased region" description="Acidic residues" evidence="1">
    <location>
        <begin position="229"/>
        <end position="240"/>
    </location>
</feature>
<feature type="compositionally biased region" description="Low complexity" evidence="1">
    <location>
        <begin position="377"/>
        <end position="387"/>
    </location>
</feature>
<protein>
    <submittedName>
        <fullName evidence="2">Uncharacterized protein</fullName>
    </submittedName>
</protein>
<reference evidence="2 3" key="1">
    <citation type="submission" date="2020-07" db="EMBL/GenBank/DDBJ databases">
        <title>Comparative genomics of pyrophilous fungi reveals a link between fire events and developmental genes.</title>
        <authorList>
            <consortium name="DOE Joint Genome Institute"/>
            <person name="Steindorff A.S."/>
            <person name="Carver A."/>
            <person name="Calhoun S."/>
            <person name="Stillman K."/>
            <person name="Liu H."/>
            <person name="Lipzen A."/>
            <person name="Pangilinan J."/>
            <person name="Labutti K."/>
            <person name="Bruns T.D."/>
            <person name="Grigoriev I.V."/>
        </authorList>
    </citation>
    <scope>NUCLEOTIDE SEQUENCE [LARGE SCALE GENOMIC DNA]</scope>
    <source>
        <strain evidence="2 3">CBS 144469</strain>
    </source>
</reference>
<feature type="compositionally biased region" description="Basic and acidic residues" evidence="1">
    <location>
        <begin position="120"/>
        <end position="133"/>
    </location>
</feature>
<accession>A0A8H6M5B8</accession>
<proteinExistence type="predicted"/>
<keyword evidence="3" id="KW-1185">Reference proteome</keyword>
<sequence>MAPRKAATALGAKESTARSTSTSADGIPVVKKGTKPATRAKRGASTTPASKAPAPEDSAEGNPSIWDTTEAQPQTQAEAQPPVRKTRASRQAPKVDTAIPESTLDPAPVEKAKRTRRTKAQIEADKQAALDEKSRVQQLETTLKSKLAKKVVSVEERDRALIAQRQAELVSRRPGPVSLPTNPLEEDDLFSAGQGAHSLPSLFTQTVFEFDEEVEENFEEELQKLSLEGDIDSDDSESGNEEIKRIQEALDEAKRKKEAAKLARKKVPEVAKPSKDNTRMVATGLRNEFRLNVVNKAPTGPTPIISFNPIGGIADEDVEDERPSETPAVGRSLGRGVARKNTLVAVSPAFPSQGPPAHASNARAMTTTKKRVPSPLPVVTPSSTPFTAVLGAPTPTPTLLHHQWSSGSLASSAGSQATRPSSSKSRHSPTSPCPEPGAIQGERVRQLTAHTVRKHDLPPFTQVERRWATVFLPSLYDRFHRSREPFKDFMVSTPQLVAIVQGVIDEIYPDFEYKVQLYGDPVLLVSYNRINERRTGLADYALTLVSDHVKAISDLSAANEWLSWACRLTGPLYFDQPTPYYCNAKIGDPGFIPPTGKMRSKFVTAMAKQALKLSVNASMARSAFQAPLGLYGLIIAALGRAAETVRADGSIPETKAEFSYDRFGERVADAISSLEGISEEKWIEILACSTTVRLNQNTVNMPINPLIAHIERRQMFTFESPVKRR</sequence>
<dbReference type="AlphaFoldDB" id="A0A8H6M5B8"/>
<evidence type="ECO:0000313" key="3">
    <source>
        <dbReference type="Proteomes" id="UP000521943"/>
    </source>
</evidence>
<comment type="caution">
    <text evidence="2">The sequence shown here is derived from an EMBL/GenBank/DDBJ whole genome shotgun (WGS) entry which is preliminary data.</text>
</comment>
<feature type="compositionally biased region" description="Low complexity" evidence="1">
    <location>
        <begin position="68"/>
        <end position="82"/>
    </location>
</feature>
<name>A0A8H6M5B8_9AGAR</name>
<dbReference type="Proteomes" id="UP000521943">
    <property type="component" value="Unassembled WGS sequence"/>
</dbReference>
<dbReference type="EMBL" id="JACGCI010000046">
    <property type="protein sequence ID" value="KAF6751997.1"/>
    <property type="molecule type" value="Genomic_DNA"/>
</dbReference>